<name>A0A4D4JFE8_9PSEU</name>
<protein>
    <submittedName>
        <fullName evidence="2">Uncharacterized protein</fullName>
    </submittedName>
</protein>
<organism evidence="2 3">
    <name type="scientific">Gandjariella thermophila</name>
    <dbReference type="NCBI Taxonomy" id="1931992"/>
    <lineage>
        <taxon>Bacteria</taxon>
        <taxon>Bacillati</taxon>
        <taxon>Actinomycetota</taxon>
        <taxon>Actinomycetes</taxon>
        <taxon>Pseudonocardiales</taxon>
        <taxon>Pseudonocardiaceae</taxon>
        <taxon>Gandjariella</taxon>
    </lineage>
</organism>
<reference evidence="3" key="1">
    <citation type="submission" date="2019-04" db="EMBL/GenBank/DDBJ databases">
        <title>Draft genome sequence of Pseudonocardiaceae bacterium SL3-2-4.</title>
        <authorList>
            <person name="Ningsih F."/>
            <person name="Yokota A."/>
            <person name="Sakai Y."/>
            <person name="Nanatani K."/>
            <person name="Yabe S."/>
            <person name="Oetari A."/>
            <person name="Sjamsuridzal W."/>
        </authorList>
    </citation>
    <scope>NUCLEOTIDE SEQUENCE [LARGE SCALE GENOMIC DNA]</scope>
    <source>
        <strain evidence="3">SL3-2-4</strain>
    </source>
</reference>
<evidence type="ECO:0000256" key="1">
    <source>
        <dbReference type="SAM" id="MobiDB-lite"/>
    </source>
</evidence>
<dbReference type="AlphaFoldDB" id="A0A4D4JFE8"/>
<dbReference type="Proteomes" id="UP000298860">
    <property type="component" value="Unassembled WGS sequence"/>
</dbReference>
<gene>
    <name evidence="2" type="ORF">GTS_42360</name>
</gene>
<sequence length="127" mass="13752">MVVSMQYPRADSRRSSHDRARPGRMAAITALHSSAVRRARWGDPVPQGLSASPPAARTRPPSTPRPDAGGTVTCPRGVAHDPVLTGWSRLTAAPRGWFAQGVLLRAMIDRRGHIDLRRVASALCPCR</sequence>
<keyword evidence="3" id="KW-1185">Reference proteome</keyword>
<feature type="compositionally biased region" description="Basic and acidic residues" evidence="1">
    <location>
        <begin position="10"/>
        <end position="21"/>
    </location>
</feature>
<evidence type="ECO:0000313" key="3">
    <source>
        <dbReference type="Proteomes" id="UP000298860"/>
    </source>
</evidence>
<dbReference type="EMBL" id="BJFL01000026">
    <property type="protein sequence ID" value="GDY32603.1"/>
    <property type="molecule type" value="Genomic_DNA"/>
</dbReference>
<feature type="region of interest" description="Disordered" evidence="1">
    <location>
        <begin position="1"/>
        <end position="23"/>
    </location>
</feature>
<feature type="region of interest" description="Disordered" evidence="1">
    <location>
        <begin position="39"/>
        <end position="77"/>
    </location>
</feature>
<evidence type="ECO:0000313" key="2">
    <source>
        <dbReference type="EMBL" id="GDY32603.1"/>
    </source>
</evidence>
<proteinExistence type="predicted"/>
<accession>A0A4D4JFE8</accession>
<feature type="compositionally biased region" description="Low complexity" evidence="1">
    <location>
        <begin position="50"/>
        <end position="60"/>
    </location>
</feature>
<comment type="caution">
    <text evidence="2">The sequence shown here is derived from an EMBL/GenBank/DDBJ whole genome shotgun (WGS) entry which is preliminary data.</text>
</comment>